<evidence type="ECO:0000256" key="5">
    <source>
        <dbReference type="ARBA" id="ARBA00022989"/>
    </source>
</evidence>
<keyword evidence="4 7" id="KW-0812">Transmembrane</keyword>
<feature type="transmembrane region" description="Helical" evidence="7">
    <location>
        <begin position="150"/>
        <end position="167"/>
    </location>
</feature>
<evidence type="ECO:0000256" key="1">
    <source>
        <dbReference type="ARBA" id="ARBA00004651"/>
    </source>
</evidence>
<sequence>MKQFYQWYRKHITGAIFTGLILGILVGLFLANKSEFVLTATGLVGSIYMNALNMMIFPLVFCSIVMGITSIGSAKITGKITGAAMLFFLGTTVLASFVGLIIPRLIRLGKGVHFEMATADIQATEMNSILDTIKGLIPSNPIAAFANGNMLQVLTFAVIIGFTLIAIGEKGKPLLKVIDSCNEVCLKVISTVMYFTPIGVFCTIVPVVEANGTDTILSLATQLIILYAAFFGFAFIVYGTAVKVLGKVNPIRFFRAILPAALNAFGTCSSSATIPISKRCVEEELGVSNQISSIAVPLGATVNMDAVSIVMSFMIIFFANACGVNVSVSMMVIILLANTLLSVGTPGIPGGAIASFAALATMAGLPAGIMGVYISINTLCDMGATCVNVIGDLAGCVVLQEKIDLEK</sequence>
<feature type="transmembrane region" description="Helical" evidence="7">
    <location>
        <begin position="83"/>
        <end position="106"/>
    </location>
</feature>
<dbReference type="Proteomes" id="UP000265643">
    <property type="component" value="Unassembled WGS sequence"/>
</dbReference>
<dbReference type="InterPro" id="IPR001991">
    <property type="entry name" value="Na-dicarboxylate_symporter"/>
</dbReference>
<accession>A0A391P085</accession>
<dbReference type="GO" id="GO:0005886">
    <property type="term" value="C:plasma membrane"/>
    <property type="evidence" value="ECO:0007669"/>
    <property type="project" value="UniProtKB-SubCell"/>
</dbReference>
<feature type="transmembrane region" description="Helical" evidence="7">
    <location>
        <begin position="326"/>
        <end position="345"/>
    </location>
</feature>
<comment type="subcellular location">
    <subcellularLocation>
        <location evidence="1">Cell membrane</location>
        <topology evidence="1">Multi-pass membrane protein</topology>
    </subcellularLocation>
</comment>
<dbReference type="AlphaFoldDB" id="A0A391P085"/>
<organism evidence="8 9">
    <name type="scientific">Mediterraneibacter butyricigenes</name>
    <dbReference type="NCBI Taxonomy" id="2316025"/>
    <lineage>
        <taxon>Bacteria</taxon>
        <taxon>Bacillati</taxon>
        <taxon>Bacillota</taxon>
        <taxon>Clostridia</taxon>
        <taxon>Lachnospirales</taxon>
        <taxon>Lachnospiraceae</taxon>
        <taxon>Mediterraneibacter</taxon>
    </lineage>
</organism>
<dbReference type="InterPro" id="IPR036458">
    <property type="entry name" value="Na:dicarbo_symporter_sf"/>
</dbReference>
<feature type="transmembrane region" description="Helical" evidence="7">
    <location>
        <begin position="51"/>
        <end position="71"/>
    </location>
</feature>
<keyword evidence="9" id="KW-1185">Reference proteome</keyword>
<evidence type="ECO:0000313" key="8">
    <source>
        <dbReference type="EMBL" id="GCA66320.1"/>
    </source>
</evidence>
<feature type="transmembrane region" description="Helical" evidence="7">
    <location>
        <begin position="188"/>
        <end position="208"/>
    </location>
</feature>
<feature type="transmembrane region" description="Helical" evidence="7">
    <location>
        <begin position="351"/>
        <end position="374"/>
    </location>
</feature>
<evidence type="ECO:0000313" key="9">
    <source>
        <dbReference type="Proteomes" id="UP000265643"/>
    </source>
</evidence>
<evidence type="ECO:0000256" key="7">
    <source>
        <dbReference type="SAM" id="Phobius"/>
    </source>
</evidence>
<keyword evidence="2" id="KW-0813">Transport</keyword>
<keyword evidence="6 7" id="KW-0472">Membrane</keyword>
<dbReference type="EMBL" id="BHGK01000001">
    <property type="protein sequence ID" value="GCA66320.1"/>
    <property type="molecule type" value="Genomic_DNA"/>
</dbReference>
<evidence type="ECO:0000256" key="6">
    <source>
        <dbReference type="ARBA" id="ARBA00023136"/>
    </source>
</evidence>
<feature type="transmembrane region" description="Helical" evidence="7">
    <location>
        <begin position="220"/>
        <end position="241"/>
    </location>
</feature>
<dbReference type="PANTHER" id="PTHR42865:SF7">
    <property type="entry name" value="PROTON_GLUTAMATE-ASPARTATE SYMPORTER"/>
    <property type="match status" value="1"/>
</dbReference>
<name>A0A391P085_9FIRM</name>
<dbReference type="SUPFAM" id="SSF118215">
    <property type="entry name" value="Proton glutamate symport protein"/>
    <property type="match status" value="1"/>
</dbReference>
<feature type="transmembrane region" description="Helical" evidence="7">
    <location>
        <begin position="12"/>
        <end position="31"/>
    </location>
</feature>
<comment type="caution">
    <text evidence="8">The sequence shown here is derived from an EMBL/GenBank/DDBJ whole genome shotgun (WGS) entry which is preliminary data.</text>
</comment>
<protein>
    <submittedName>
        <fullName evidence="8">Dicarboxylate:amino acid:cation symporter DAACS family protein</fullName>
    </submittedName>
</protein>
<dbReference type="Pfam" id="PF00375">
    <property type="entry name" value="SDF"/>
    <property type="match status" value="1"/>
</dbReference>
<reference evidence="9" key="1">
    <citation type="submission" date="2018-09" db="EMBL/GenBank/DDBJ databases">
        <title>Draft Genome Sequence of Mediterraneibacter sp. KCTC 15684.</title>
        <authorList>
            <person name="Kim J.S."/>
            <person name="Han K.I."/>
            <person name="Suh M.K."/>
            <person name="Lee K.C."/>
            <person name="Eom M.K."/>
            <person name="Lee J.H."/>
            <person name="Park S.H."/>
            <person name="Kang S.W."/>
            <person name="Park J.E."/>
            <person name="Oh B.S."/>
            <person name="Yu S.Y."/>
            <person name="Choi S.H."/>
            <person name="Lee D.H."/>
            <person name="Yoon H."/>
            <person name="Kim B."/>
            <person name="Yang S.J."/>
            <person name="Lee J.S."/>
        </authorList>
    </citation>
    <scope>NUCLEOTIDE SEQUENCE [LARGE SCALE GENOMIC DNA]</scope>
    <source>
        <strain evidence="9">KCTC 15684</strain>
    </source>
</reference>
<dbReference type="RefSeq" id="WP_119297606.1">
    <property type="nucleotide sequence ID" value="NZ_BHGK01000001.1"/>
</dbReference>
<evidence type="ECO:0000256" key="3">
    <source>
        <dbReference type="ARBA" id="ARBA00022475"/>
    </source>
</evidence>
<keyword evidence="3" id="KW-1003">Cell membrane</keyword>
<gene>
    <name evidence="8" type="ORF">KGMB01110_07560</name>
</gene>
<evidence type="ECO:0000256" key="2">
    <source>
        <dbReference type="ARBA" id="ARBA00022448"/>
    </source>
</evidence>
<dbReference type="PRINTS" id="PR00173">
    <property type="entry name" value="EDTRNSPORT"/>
</dbReference>
<proteinExistence type="predicted"/>
<dbReference type="GO" id="GO:0015293">
    <property type="term" value="F:symporter activity"/>
    <property type="evidence" value="ECO:0007669"/>
    <property type="project" value="UniProtKB-KW"/>
</dbReference>
<evidence type="ECO:0000256" key="4">
    <source>
        <dbReference type="ARBA" id="ARBA00022692"/>
    </source>
</evidence>
<dbReference type="Gene3D" id="1.10.3860.10">
    <property type="entry name" value="Sodium:dicarboxylate symporter"/>
    <property type="match status" value="1"/>
</dbReference>
<keyword evidence="5 7" id="KW-1133">Transmembrane helix</keyword>
<dbReference type="PANTHER" id="PTHR42865">
    <property type="entry name" value="PROTON/GLUTAMATE-ASPARTATE SYMPORTER"/>
    <property type="match status" value="1"/>
</dbReference>